<proteinExistence type="predicted"/>
<name>A0A879R2J2_9CAUD</name>
<dbReference type="RefSeq" id="YP_010670119.1">
    <property type="nucleotide sequence ID" value="NC_070963.1"/>
</dbReference>
<evidence type="ECO:0000313" key="1">
    <source>
        <dbReference type="EMBL" id="QPX48109.1"/>
    </source>
</evidence>
<reference evidence="1" key="1">
    <citation type="submission" date="2020-09" db="EMBL/GenBank/DDBJ databases">
        <authorList>
            <person name="Zhang D."/>
            <person name="Hatherill J.R."/>
            <person name="Ramirez J.F."/>
            <person name="Edinger B."/>
            <person name="Balarin R."/>
            <person name="Sullivan A."/>
            <person name="Humpal K.M."/>
            <person name="Guseva A."/>
            <person name="Butela K.A."/>
            <person name="Garlena R.A."/>
            <person name="Russell D.A."/>
            <person name="Pope W.H."/>
            <person name="Jacobs-Sera D."/>
            <person name="Hatfull G.F."/>
        </authorList>
    </citation>
    <scope>NUCLEOTIDE SEQUENCE</scope>
</reference>
<dbReference type="Proteomes" id="UP000664915">
    <property type="component" value="Segment"/>
</dbReference>
<accession>A0A879R2J2</accession>
<sequence length="63" mass="7119">MTDKQLPPAAQAIVDAYEGTTDKYKALAAVLLALDNYYSEWLDGTYVVKSDDIYRIANQLEQF</sequence>
<dbReference type="EMBL" id="MW015081">
    <property type="protein sequence ID" value="QPX48109.1"/>
    <property type="molecule type" value="Genomic_DNA"/>
</dbReference>
<keyword evidence="2" id="KW-1185">Reference proteome</keyword>
<dbReference type="KEGG" id="vg:77946314"/>
<evidence type="ECO:0000313" key="2">
    <source>
        <dbReference type="Proteomes" id="UP000664915"/>
    </source>
</evidence>
<protein>
    <submittedName>
        <fullName evidence="1">Uncharacterized protein</fullName>
    </submittedName>
</protein>
<dbReference type="GeneID" id="77946314"/>
<organism evidence="1 2">
    <name type="scientific">Synechococcus phage S-SRM01</name>
    <dbReference type="NCBI Taxonomy" id="2781608"/>
    <lineage>
        <taxon>Viruses</taxon>
        <taxon>Duplodnaviria</taxon>
        <taxon>Heunggongvirae</taxon>
        <taxon>Uroviricota</taxon>
        <taxon>Caudoviricetes</taxon>
        <taxon>Pantevenvirales</taxon>
        <taxon>Kyanoviridae</taxon>
        <taxon>Serangoonvirus</taxon>
        <taxon>Serangoonvirus essarone</taxon>
    </lineage>
</organism>